<dbReference type="Ensembl" id="ENSLAFT00000029425.1">
    <property type="protein sequence ID" value="ENSLAFP00000026835.1"/>
    <property type="gene ID" value="ENSLAFG00000029757.1"/>
</dbReference>
<feature type="region of interest" description="Disordered" evidence="3">
    <location>
        <begin position="1"/>
        <end position="44"/>
    </location>
</feature>
<organism evidence="4 5">
    <name type="scientific">Loxodonta africana</name>
    <name type="common">African elephant</name>
    <dbReference type="NCBI Taxonomy" id="9785"/>
    <lineage>
        <taxon>Eukaryota</taxon>
        <taxon>Metazoa</taxon>
        <taxon>Chordata</taxon>
        <taxon>Craniata</taxon>
        <taxon>Vertebrata</taxon>
        <taxon>Euteleostomi</taxon>
        <taxon>Mammalia</taxon>
        <taxon>Eutheria</taxon>
        <taxon>Afrotheria</taxon>
        <taxon>Proboscidea</taxon>
        <taxon>Elephantidae</taxon>
        <taxon>Loxodonta</taxon>
    </lineage>
</organism>
<dbReference type="GeneTree" id="ENSGT00940000166486"/>
<dbReference type="SUPFAM" id="SSF143113">
    <property type="entry name" value="NAP-like"/>
    <property type="match status" value="1"/>
</dbReference>
<dbReference type="PANTHER" id="PTHR11875">
    <property type="entry name" value="TESTIS-SPECIFIC Y-ENCODED PROTEIN"/>
    <property type="match status" value="1"/>
</dbReference>
<comment type="similarity">
    <text evidence="1 2">Belongs to the nucleosome assembly protein (NAP) family.</text>
</comment>
<dbReference type="Pfam" id="PF00956">
    <property type="entry name" value="NAP"/>
    <property type="match status" value="1"/>
</dbReference>
<feature type="compositionally biased region" description="Acidic residues" evidence="3">
    <location>
        <begin position="1"/>
        <end position="28"/>
    </location>
</feature>
<name>G3UG77_LOXAF</name>
<dbReference type="Gene3D" id="1.20.5.1500">
    <property type="match status" value="1"/>
</dbReference>
<evidence type="ECO:0008006" key="6">
    <source>
        <dbReference type="Google" id="ProtNLM"/>
    </source>
</evidence>
<protein>
    <recommendedName>
        <fullName evidence="6">Nucleosome assembly protein 1 like 4</fullName>
    </recommendedName>
</protein>
<reference evidence="4 5" key="1">
    <citation type="submission" date="2009-06" db="EMBL/GenBank/DDBJ databases">
        <title>The Genome Sequence of Loxodonta africana (African elephant).</title>
        <authorList>
            <person name="Di Palma F."/>
            <person name="Heiman D."/>
            <person name="Young S."/>
            <person name="Johnson J."/>
            <person name="Lander E.S."/>
            <person name="Lindblad-Toh K."/>
        </authorList>
    </citation>
    <scope>NUCLEOTIDE SEQUENCE [LARGE SCALE GENOMIC DNA]</scope>
    <source>
        <strain evidence="4 5">Isolate ISIS603380</strain>
    </source>
</reference>
<accession>G3UG77</accession>
<evidence type="ECO:0000256" key="3">
    <source>
        <dbReference type="SAM" id="MobiDB-lite"/>
    </source>
</evidence>
<dbReference type="eggNOG" id="KOG1507">
    <property type="taxonomic scope" value="Eukaryota"/>
</dbReference>
<dbReference type="Proteomes" id="UP000007646">
    <property type="component" value="Unassembled WGS sequence"/>
</dbReference>
<dbReference type="InterPro" id="IPR002164">
    <property type="entry name" value="NAP_family"/>
</dbReference>
<proteinExistence type="inferred from homology"/>
<evidence type="ECO:0000256" key="1">
    <source>
        <dbReference type="ARBA" id="ARBA00009947"/>
    </source>
</evidence>
<dbReference type="HOGENOM" id="CLU_038841_3_0_1"/>
<feature type="region of interest" description="Disordered" evidence="3">
    <location>
        <begin position="335"/>
        <end position="362"/>
    </location>
</feature>
<dbReference type="GO" id="GO:0006334">
    <property type="term" value="P:nucleosome assembly"/>
    <property type="evidence" value="ECO:0007669"/>
    <property type="project" value="InterPro"/>
</dbReference>
<dbReference type="InterPro" id="IPR037231">
    <property type="entry name" value="NAP-like_sf"/>
</dbReference>
<reference evidence="4" key="2">
    <citation type="submission" date="2025-08" db="UniProtKB">
        <authorList>
            <consortium name="Ensembl"/>
        </authorList>
    </citation>
    <scope>IDENTIFICATION</scope>
    <source>
        <strain evidence="4">Isolate ISIS603380</strain>
    </source>
</reference>
<evidence type="ECO:0000313" key="4">
    <source>
        <dbReference type="Ensembl" id="ENSLAFP00000026835.1"/>
    </source>
</evidence>
<evidence type="ECO:0000256" key="2">
    <source>
        <dbReference type="RuleBase" id="RU003876"/>
    </source>
</evidence>
<dbReference type="GO" id="GO:0005634">
    <property type="term" value="C:nucleus"/>
    <property type="evidence" value="ECO:0007669"/>
    <property type="project" value="InterPro"/>
</dbReference>
<dbReference type="STRING" id="9785.ENSLAFP00000026835"/>
<dbReference type="InParanoid" id="G3UG77"/>
<dbReference type="OMA" id="CEGCHIH"/>
<keyword evidence="5" id="KW-1185">Reference proteome</keyword>
<feature type="compositionally biased region" description="Basic and acidic residues" evidence="3">
    <location>
        <begin position="337"/>
        <end position="348"/>
    </location>
</feature>
<dbReference type="Gene3D" id="3.30.1120.90">
    <property type="entry name" value="Nucleosome assembly protein"/>
    <property type="match status" value="1"/>
</dbReference>
<dbReference type="AlphaFoldDB" id="G3UG77"/>
<evidence type="ECO:0000313" key="5">
    <source>
        <dbReference type="Proteomes" id="UP000007646"/>
    </source>
</evidence>
<reference evidence="4" key="3">
    <citation type="submission" date="2025-09" db="UniProtKB">
        <authorList>
            <consortium name="Ensembl"/>
        </authorList>
    </citation>
    <scope>IDENTIFICATION</scope>
    <source>
        <strain evidence="4">Isolate ISIS603380</strain>
    </source>
</reference>
<sequence>EGDDLTEEDAPQEPEESQESEEAQEPEEGAISGVVEGPTPEARVSEVSVEAAGSVGGRAQGLPHVVKRRINALKNLQAEYAQIEAQYYKDLYSLERKYAALYQPLFDKRSDIINAIYEPTEDECQWEVGVQKGVCEETESEPEGKPPVNGIPHFWLTAFKNIKILRKLIQENDELILAHLKDVKIKFSGVEEPKSFTIEFVFKSNEYFFNEVLTKTYHMRSQPDDSDPFFSRGPEIISSSGCKIYWKQGKNVTMKILNLQQCEGHGSVVSTIYEVPSYSFFIYFYPPDSPQGRLLGVAVDYELGCIFRDFLVPKPVLFFTKEAIECYYEDSDEESQESAKRGKEKQDQQPKANSYEAEATQT</sequence>
<dbReference type="FunFam" id="1.20.5.1500:FF:000001">
    <property type="entry name" value="Nucleosome assembly protein 1-like 1"/>
    <property type="match status" value="1"/>
</dbReference>